<organism evidence="3 4">
    <name type="scientific">Umezawaea endophytica</name>
    <dbReference type="NCBI Taxonomy" id="1654476"/>
    <lineage>
        <taxon>Bacteria</taxon>
        <taxon>Bacillati</taxon>
        <taxon>Actinomycetota</taxon>
        <taxon>Actinomycetes</taxon>
        <taxon>Pseudonocardiales</taxon>
        <taxon>Pseudonocardiaceae</taxon>
        <taxon>Umezawaea</taxon>
    </lineage>
</organism>
<gene>
    <name evidence="3" type="ORF">NZH93_11325</name>
</gene>
<proteinExistence type="predicted"/>
<dbReference type="Proteomes" id="UP001141259">
    <property type="component" value="Unassembled WGS sequence"/>
</dbReference>
<protein>
    <submittedName>
        <fullName evidence="3">Uncharacterized protein</fullName>
    </submittedName>
</protein>
<accession>A0A9X2VIU5</accession>
<feature type="region of interest" description="Disordered" evidence="1">
    <location>
        <begin position="72"/>
        <end position="124"/>
    </location>
</feature>
<keyword evidence="2" id="KW-1133">Transmembrane helix</keyword>
<name>A0A9X2VIU5_9PSEU</name>
<dbReference type="EMBL" id="JANYMP010000004">
    <property type="protein sequence ID" value="MCS7477445.1"/>
    <property type="molecule type" value="Genomic_DNA"/>
</dbReference>
<keyword evidence="2" id="KW-0812">Transmembrane</keyword>
<reference evidence="3" key="1">
    <citation type="submission" date="2022-08" db="EMBL/GenBank/DDBJ databases">
        <authorList>
            <person name="Tistechok S."/>
            <person name="Samborskyy M."/>
            <person name="Roman I."/>
        </authorList>
    </citation>
    <scope>NUCLEOTIDE SEQUENCE</scope>
    <source>
        <strain evidence="3">DSM 103496</strain>
    </source>
</reference>
<feature type="transmembrane region" description="Helical" evidence="2">
    <location>
        <begin position="43"/>
        <end position="62"/>
    </location>
</feature>
<keyword evidence="4" id="KW-1185">Reference proteome</keyword>
<comment type="caution">
    <text evidence="3">The sequence shown here is derived from an EMBL/GenBank/DDBJ whole genome shotgun (WGS) entry which is preliminary data.</text>
</comment>
<keyword evidence="2" id="KW-0472">Membrane</keyword>
<evidence type="ECO:0000256" key="2">
    <source>
        <dbReference type="SAM" id="Phobius"/>
    </source>
</evidence>
<evidence type="ECO:0000313" key="4">
    <source>
        <dbReference type="Proteomes" id="UP001141259"/>
    </source>
</evidence>
<dbReference type="RefSeq" id="WP_259622948.1">
    <property type="nucleotide sequence ID" value="NZ_JANYMP010000004.1"/>
</dbReference>
<evidence type="ECO:0000313" key="3">
    <source>
        <dbReference type="EMBL" id="MCS7477445.1"/>
    </source>
</evidence>
<dbReference type="AlphaFoldDB" id="A0A9X2VIU5"/>
<sequence>MNEDEVKSALHGVMVASSPPPPMDPGLAVEAGRKAHRRRRATWAGGVAGLAVVGIAAGAALLPGAMSSGPLEAANGGSQPAGDSRPAAEQGGGVVGEPQVKSSETLWPDGQTDRTATSGPRATKSVDMVPVLAGAVPSGLSVTGGASGVSVNTQSQFEEYTATGGQVWEYVVTAPVVNTDGSGAVGTLFAEVTTAGNTFPTGACEVTERSWGIKGTCRVVDVDGKKVGVLTSDGTEKRFDQLAAYRHDDGTVVFVAQAKAFREDIPALAAAPLTEDQLVKLATDPKFHLD</sequence>
<evidence type="ECO:0000256" key="1">
    <source>
        <dbReference type="SAM" id="MobiDB-lite"/>
    </source>
</evidence>